<feature type="compositionally biased region" description="Basic and acidic residues" evidence="20">
    <location>
        <begin position="205"/>
        <end position="230"/>
    </location>
</feature>
<dbReference type="PANTHER" id="PTHR21646">
    <property type="entry name" value="UBIQUITIN CARBOXYL-TERMINAL HYDROLASE"/>
    <property type="match status" value="1"/>
</dbReference>
<dbReference type="PROSITE" id="PS50235">
    <property type="entry name" value="USP_3"/>
    <property type="match status" value="1"/>
</dbReference>
<name>A0AAV7NXP1_PLEWA</name>
<keyword evidence="12" id="KW-0156">Chromatin regulator</keyword>
<organism evidence="23 24">
    <name type="scientific">Pleurodeles waltl</name>
    <name type="common">Iberian ribbed newt</name>
    <dbReference type="NCBI Taxonomy" id="8319"/>
    <lineage>
        <taxon>Eukaryota</taxon>
        <taxon>Metazoa</taxon>
        <taxon>Chordata</taxon>
        <taxon>Craniata</taxon>
        <taxon>Vertebrata</taxon>
        <taxon>Euteleostomi</taxon>
        <taxon>Amphibia</taxon>
        <taxon>Batrachia</taxon>
        <taxon>Caudata</taxon>
        <taxon>Salamandroidea</taxon>
        <taxon>Salamandridae</taxon>
        <taxon>Pleurodelinae</taxon>
        <taxon>Pleurodeles</taxon>
    </lineage>
</organism>
<evidence type="ECO:0000256" key="5">
    <source>
        <dbReference type="ARBA" id="ARBA00022723"/>
    </source>
</evidence>
<evidence type="ECO:0000313" key="24">
    <source>
        <dbReference type="Proteomes" id="UP001066276"/>
    </source>
</evidence>
<dbReference type="PROSITE" id="PS50271">
    <property type="entry name" value="ZF_UBP"/>
    <property type="match status" value="1"/>
</dbReference>
<dbReference type="InterPro" id="IPR050185">
    <property type="entry name" value="Ub_carboxyl-term_hydrolase"/>
</dbReference>
<evidence type="ECO:0000256" key="1">
    <source>
        <dbReference type="ARBA" id="ARBA00000707"/>
    </source>
</evidence>
<feature type="domain" description="USP" evidence="21">
    <location>
        <begin position="255"/>
        <end position="1107"/>
    </location>
</feature>
<keyword evidence="7" id="KW-0498">Mitosis</keyword>
<keyword evidence="8" id="KW-0833">Ubl conjugation pathway</keyword>
<evidence type="ECO:0000256" key="2">
    <source>
        <dbReference type="ARBA" id="ARBA00012759"/>
    </source>
</evidence>
<dbReference type="GO" id="GO:0004843">
    <property type="term" value="F:cysteine-type deubiquitinase activity"/>
    <property type="evidence" value="ECO:0007669"/>
    <property type="project" value="UniProtKB-EC"/>
</dbReference>
<evidence type="ECO:0000256" key="13">
    <source>
        <dbReference type="ARBA" id="ARBA00023015"/>
    </source>
</evidence>
<dbReference type="InterPro" id="IPR001607">
    <property type="entry name" value="Znf_UBP"/>
</dbReference>
<evidence type="ECO:0000256" key="9">
    <source>
        <dbReference type="ARBA" id="ARBA00022801"/>
    </source>
</evidence>
<dbReference type="GO" id="GO:0051301">
    <property type="term" value="P:cell division"/>
    <property type="evidence" value="ECO:0007669"/>
    <property type="project" value="UniProtKB-KW"/>
</dbReference>
<dbReference type="SUPFAM" id="SSF57850">
    <property type="entry name" value="RING/U-box"/>
    <property type="match status" value="1"/>
</dbReference>
<evidence type="ECO:0000256" key="17">
    <source>
        <dbReference type="ARBA" id="ARBA00023306"/>
    </source>
</evidence>
<evidence type="ECO:0000313" key="23">
    <source>
        <dbReference type="EMBL" id="KAJ1119657.1"/>
    </source>
</evidence>
<dbReference type="SMART" id="SM00290">
    <property type="entry name" value="ZnF_UBP"/>
    <property type="match status" value="1"/>
</dbReference>
<evidence type="ECO:0000256" key="14">
    <source>
        <dbReference type="ARBA" id="ARBA00023159"/>
    </source>
</evidence>
<keyword evidence="9" id="KW-0378">Hydrolase</keyword>
<keyword evidence="3" id="KW-0132">Cell division</keyword>
<evidence type="ECO:0000256" key="7">
    <source>
        <dbReference type="ARBA" id="ARBA00022776"/>
    </source>
</evidence>
<dbReference type="GO" id="GO:0016579">
    <property type="term" value="P:protein deubiquitination"/>
    <property type="evidence" value="ECO:0007669"/>
    <property type="project" value="InterPro"/>
</dbReference>
<dbReference type="InterPro" id="IPR038765">
    <property type="entry name" value="Papain-like_cys_pep_sf"/>
</dbReference>
<dbReference type="AlphaFoldDB" id="A0AAV7NXP1"/>
<reference evidence="23" key="1">
    <citation type="journal article" date="2022" name="bioRxiv">
        <title>Sequencing and chromosome-scale assembly of the giantPleurodeles waltlgenome.</title>
        <authorList>
            <person name="Brown T."/>
            <person name="Elewa A."/>
            <person name="Iarovenko S."/>
            <person name="Subramanian E."/>
            <person name="Araus A.J."/>
            <person name="Petzold A."/>
            <person name="Susuki M."/>
            <person name="Suzuki K.-i.T."/>
            <person name="Hayashi T."/>
            <person name="Toyoda A."/>
            <person name="Oliveira C."/>
            <person name="Osipova E."/>
            <person name="Leigh N.D."/>
            <person name="Simon A."/>
            <person name="Yun M.H."/>
        </authorList>
    </citation>
    <scope>NUCLEOTIDE SEQUENCE</scope>
    <source>
        <strain evidence="23">20211129_DDA</strain>
        <tissue evidence="23">Liver</tissue>
    </source>
</reference>
<keyword evidence="15" id="KW-0804">Transcription</keyword>
<feature type="compositionally biased region" description="Basic residues" evidence="20">
    <location>
        <begin position="497"/>
        <end position="517"/>
    </location>
</feature>
<dbReference type="PANTHER" id="PTHR21646:SF12">
    <property type="entry name" value="UBIQUITIN CARBOXYL-TERMINAL HYDROLASE 16"/>
    <property type="match status" value="1"/>
</dbReference>
<keyword evidence="24" id="KW-1185">Reference proteome</keyword>
<dbReference type="FunFam" id="3.90.70.10:FF:000045">
    <property type="entry name" value="Ubiquitin carboxyl-terminal hydrolase 16"/>
    <property type="match status" value="1"/>
</dbReference>
<evidence type="ECO:0000256" key="12">
    <source>
        <dbReference type="ARBA" id="ARBA00022853"/>
    </source>
</evidence>
<evidence type="ECO:0000256" key="11">
    <source>
        <dbReference type="ARBA" id="ARBA00022833"/>
    </source>
</evidence>
<keyword evidence="17" id="KW-0131">Cell cycle</keyword>
<keyword evidence="5" id="KW-0479">Metal-binding</keyword>
<protein>
    <recommendedName>
        <fullName evidence="2">ubiquitinyl hydrolase 1</fullName>
        <ecNumber evidence="2">3.4.19.12</ecNumber>
    </recommendedName>
</protein>
<dbReference type="PROSITE" id="PS00973">
    <property type="entry name" value="USP_2"/>
    <property type="match status" value="1"/>
</dbReference>
<evidence type="ECO:0000256" key="8">
    <source>
        <dbReference type="ARBA" id="ARBA00022786"/>
    </source>
</evidence>
<evidence type="ECO:0000256" key="16">
    <source>
        <dbReference type="ARBA" id="ARBA00023242"/>
    </source>
</evidence>
<feature type="region of interest" description="Disordered" evidence="20">
    <location>
        <begin position="200"/>
        <end position="230"/>
    </location>
</feature>
<evidence type="ECO:0000256" key="3">
    <source>
        <dbReference type="ARBA" id="ARBA00022618"/>
    </source>
</evidence>
<dbReference type="PROSITE" id="PS00972">
    <property type="entry name" value="USP_1"/>
    <property type="match status" value="1"/>
</dbReference>
<dbReference type="EMBL" id="JANPWB010000012">
    <property type="protein sequence ID" value="KAJ1119657.1"/>
    <property type="molecule type" value="Genomic_DNA"/>
</dbReference>
<sequence length="1108" mass="124961">MVATKDMALANPVLKSIGKGVAHMQSRIRVPVACEFLQQKHLATLNMTKKRSKSKVSQASDPTANLEQTCIHLRKGLEQGNLKKSLPEAPWDTCQDCQTDNKAKEKDMEEETVEAPSIWLCLKCGHRGCDRNSEEKHALQHYNTPRSDCHCLVLNLDNWSVWCYLCDDEVPYSSSTRLGQLVDYVRKERNKQTRVQASKILLTEQENKEPENKELENKKLEKDSSNEKEKVKHVSQLNEVKATVSMGTTTEMTVKGFSNLGNTCFFNAVMQNLSQTPVLRELLKEVKMTGTTVTVQSLDSPPNEPLVIKVEQLPGSLTTSMCQFLTDIVETKNGTVTPKELFSQVCKKAVRFRGYQQQDSQELLRYLLDGMRAEEIQRLKAGIMKHMKNLAEKIENEEEIKKKVNEYEKRRAIPNFVDRIFGGELSSTIMCNECRTVSLVHESFLDLSLPVLDEQTGKKGAVPKNASVVPITNTEEDDDNESYVKEKNEPSSATSKHLQKKAKKQAKKQAKNQRRQFKVLPLNEIATAEGDSEEHQDGYAEQSTSASHLENDQHKHEVQDLVQSVEHSLVLINKDNETDALRAENGSSQLQPSVETVIQTEDTLQIIAATSEDVESNNSPILDESTLSLREGNPPLHECNHPCLEKVNYCLEGDSFSGEKNSTCLEKVSPHLKITHQCVEGDIPCCGKGRSFLEEDRPSLLEECSLPCLDEVSSCLKNSPCLKESHQCKEHSCLCSRDNSPCLEKNSPCLEGRSPCLKEDKGGTNLVRISNVPNLDEGNSSLEEIMPVLEKNIHCLVKENLFLEERSEHLNENGQTIEEGITSLDGSSSSLESRSPSLETSSPSVERDNEAINDLVNGFDEINLRVIRNASEEHENTSCHISETKLYEVVNEDPETAFCTLADRNTINTEECSVETCLYQFTRNEKLCENNKLLCNVCTQKQCNRRNINVKDEKDEKKYVYTNAKKQMLISFAPPILTLHLKRFQQAGVNLRKVNRHIKFPELIDLAPFCTAKCKNVAEGDTKVLYSLYGVVEHSGTMRSGHYTAFVKARQPNTRLADLVINKVVPKVLETEPTKGRWYHISDTHVQDVPLNRVLTSQAYLLFYERIL</sequence>
<dbReference type="InterPro" id="IPR013083">
    <property type="entry name" value="Znf_RING/FYVE/PHD"/>
</dbReference>
<keyword evidence="10" id="KW-0788">Thiol protease</keyword>
<dbReference type="InterPro" id="IPR018200">
    <property type="entry name" value="USP_CS"/>
</dbReference>
<feature type="region of interest" description="Disordered" evidence="20">
    <location>
        <begin position="457"/>
        <end position="557"/>
    </location>
</feature>
<dbReference type="GO" id="GO:0006325">
    <property type="term" value="P:chromatin organization"/>
    <property type="evidence" value="ECO:0007669"/>
    <property type="project" value="UniProtKB-KW"/>
</dbReference>
<comment type="catalytic activity">
    <reaction evidence="1">
        <text>Thiol-dependent hydrolysis of ester, thioester, amide, peptide and isopeptide bonds formed by the C-terminal Gly of ubiquitin (a 76-residue protein attached to proteins as an intracellular targeting signal).</text>
        <dbReference type="EC" id="3.4.19.12"/>
    </reaction>
</comment>
<evidence type="ECO:0000259" key="22">
    <source>
        <dbReference type="PROSITE" id="PS50271"/>
    </source>
</evidence>
<dbReference type="SUPFAM" id="SSF54001">
    <property type="entry name" value="Cysteine proteinases"/>
    <property type="match status" value="1"/>
</dbReference>
<comment type="caution">
    <text evidence="23">The sequence shown here is derived from an EMBL/GenBank/DDBJ whole genome shotgun (WGS) entry which is preliminary data.</text>
</comment>
<evidence type="ECO:0000256" key="15">
    <source>
        <dbReference type="ARBA" id="ARBA00023163"/>
    </source>
</evidence>
<dbReference type="GO" id="GO:0008270">
    <property type="term" value="F:zinc ion binding"/>
    <property type="evidence" value="ECO:0007669"/>
    <property type="project" value="UniProtKB-KW"/>
</dbReference>
<keyword evidence="16" id="KW-0539">Nucleus</keyword>
<dbReference type="FunFam" id="3.30.40.10:FF:000147">
    <property type="entry name" value="Ubiquitin carboxyl-terminal hydrolase 16"/>
    <property type="match status" value="1"/>
</dbReference>
<dbReference type="Pfam" id="PF00443">
    <property type="entry name" value="UCH"/>
    <property type="match status" value="1"/>
</dbReference>
<proteinExistence type="predicted"/>
<dbReference type="Proteomes" id="UP001066276">
    <property type="component" value="Chromosome 8"/>
</dbReference>
<dbReference type="FunFam" id="3.90.70.10:FF:000102">
    <property type="entry name" value="Ubiquitinyl hydrolase 1"/>
    <property type="match status" value="1"/>
</dbReference>
<dbReference type="GO" id="GO:0006508">
    <property type="term" value="P:proteolysis"/>
    <property type="evidence" value="ECO:0007669"/>
    <property type="project" value="UniProtKB-KW"/>
</dbReference>
<comment type="subunit">
    <text evidence="18">Homotetramer. Associates with late pre-40S ribosomes. Interacts with CEP78; promoting deubiquitination of tektins.</text>
</comment>
<dbReference type="InterPro" id="IPR001394">
    <property type="entry name" value="Peptidase_C19_UCH"/>
</dbReference>
<dbReference type="EC" id="3.4.19.12" evidence="2"/>
<dbReference type="Gene3D" id="3.30.40.10">
    <property type="entry name" value="Zinc/RING finger domain, C3HC4 (zinc finger)"/>
    <property type="match status" value="1"/>
</dbReference>
<keyword evidence="14" id="KW-0010">Activator</keyword>
<evidence type="ECO:0000256" key="6">
    <source>
        <dbReference type="ARBA" id="ARBA00022771"/>
    </source>
</evidence>
<keyword evidence="13" id="KW-0805">Transcription regulation</keyword>
<evidence type="ECO:0000256" key="18">
    <source>
        <dbReference type="ARBA" id="ARBA00066221"/>
    </source>
</evidence>
<feature type="compositionally biased region" description="Low complexity" evidence="20">
    <location>
        <begin position="827"/>
        <end position="844"/>
    </location>
</feature>
<evidence type="ECO:0000259" key="21">
    <source>
        <dbReference type="PROSITE" id="PS50235"/>
    </source>
</evidence>
<evidence type="ECO:0000256" key="19">
    <source>
        <dbReference type="PROSITE-ProRule" id="PRU00502"/>
    </source>
</evidence>
<accession>A0AAV7NXP1</accession>
<keyword evidence="6 19" id="KW-0863">Zinc-finger</keyword>
<dbReference type="InterPro" id="IPR028889">
    <property type="entry name" value="USP"/>
</dbReference>
<evidence type="ECO:0000256" key="4">
    <source>
        <dbReference type="ARBA" id="ARBA00022670"/>
    </source>
</evidence>
<feature type="domain" description="UBP-type" evidence="22">
    <location>
        <begin position="68"/>
        <end position="189"/>
    </location>
</feature>
<dbReference type="Gene3D" id="3.90.70.10">
    <property type="entry name" value="Cysteine proteinases"/>
    <property type="match status" value="2"/>
</dbReference>
<keyword evidence="4" id="KW-0645">Protease</keyword>
<dbReference type="Pfam" id="PF02148">
    <property type="entry name" value="zf-UBP"/>
    <property type="match status" value="1"/>
</dbReference>
<dbReference type="CDD" id="cd02667">
    <property type="entry name" value="Peptidase_C19K"/>
    <property type="match status" value="1"/>
</dbReference>
<feature type="region of interest" description="Disordered" evidence="20">
    <location>
        <begin position="819"/>
        <end position="848"/>
    </location>
</feature>
<keyword evidence="11" id="KW-0862">Zinc</keyword>
<evidence type="ECO:0000256" key="10">
    <source>
        <dbReference type="ARBA" id="ARBA00022807"/>
    </source>
</evidence>
<evidence type="ECO:0000256" key="20">
    <source>
        <dbReference type="SAM" id="MobiDB-lite"/>
    </source>
</evidence>
<gene>
    <name evidence="23" type="ORF">NDU88_007842</name>
</gene>